<feature type="transmembrane region" description="Helical" evidence="1">
    <location>
        <begin position="263"/>
        <end position="281"/>
    </location>
</feature>
<keyword evidence="1" id="KW-0812">Transmembrane</keyword>
<dbReference type="OrthoDB" id="8690132at2"/>
<feature type="transmembrane region" description="Helical" evidence="1">
    <location>
        <begin position="122"/>
        <end position="138"/>
    </location>
</feature>
<feature type="transmembrane region" description="Helical" evidence="1">
    <location>
        <begin position="203"/>
        <end position="226"/>
    </location>
</feature>
<protein>
    <submittedName>
        <fullName evidence="3">EamA domain-containing membrane protein RarD</fullName>
    </submittedName>
</protein>
<dbReference type="EMBL" id="FXTO01000003">
    <property type="protein sequence ID" value="SMO48888.1"/>
    <property type="molecule type" value="Genomic_DNA"/>
</dbReference>
<feature type="transmembrane region" description="Helical" evidence="1">
    <location>
        <begin position="179"/>
        <end position="197"/>
    </location>
</feature>
<dbReference type="SUPFAM" id="SSF103481">
    <property type="entry name" value="Multidrug resistance efflux transporter EmrE"/>
    <property type="match status" value="2"/>
</dbReference>
<keyword evidence="4" id="KW-1185">Reference proteome</keyword>
<dbReference type="InterPro" id="IPR037185">
    <property type="entry name" value="EmrE-like"/>
</dbReference>
<evidence type="ECO:0000313" key="4">
    <source>
        <dbReference type="Proteomes" id="UP000316030"/>
    </source>
</evidence>
<evidence type="ECO:0000259" key="2">
    <source>
        <dbReference type="Pfam" id="PF00892"/>
    </source>
</evidence>
<feature type="transmembrane region" description="Helical" evidence="1">
    <location>
        <begin position="144"/>
        <end position="167"/>
    </location>
</feature>
<dbReference type="GO" id="GO:0016020">
    <property type="term" value="C:membrane"/>
    <property type="evidence" value="ECO:0007669"/>
    <property type="project" value="InterPro"/>
</dbReference>
<dbReference type="InterPro" id="IPR000620">
    <property type="entry name" value="EamA_dom"/>
</dbReference>
<dbReference type="PANTHER" id="PTHR22911:SF135">
    <property type="entry name" value="BLR4310 PROTEIN"/>
    <property type="match status" value="1"/>
</dbReference>
<feature type="domain" description="EamA" evidence="2">
    <location>
        <begin position="5"/>
        <end position="138"/>
    </location>
</feature>
<keyword evidence="1" id="KW-0472">Membrane</keyword>
<organism evidence="3 4">
    <name type="scientific">Thalassovita litoralis</name>
    <dbReference type="NCBI Taxonomy" id="1010611"/>
    <lineage>
        <taxon>Bacteria</taxon>
        <taxon>Pseudomonadati</taxon>
        <taxon>Pseudomonadota</taxon>
        <taxon>Alphaproteobacteria</taxon>
        <taxon>Rhodobacterales</taxon>
        <taxon>Roseobacteraceae</taxon>
        <taxon>Thalassovita</taxon>
    </lineage>
</organism>
<reference evidence="3 4" key="1">
    <citation type="submission" date="2017-05" db="EMBL/GenBank/DDBJ databases">
        <authorList>
            <person name="Varghese N."/>
            <person name="Submissions S."/>
        </authorList>
    </citation>
    <scope>NUCLEOTIDE SEQUENCE [LARGE SCALE GENOMIC DNA]</scope>
    <source>
        <strain evidence="3 4">DSM 29506</strain>
    </source>
</reference>
<proteinExistence type="predicted"/>
<accession>A0A521BP04</accession>
<sequence>MRYATGMGFVLIAGVLWSFQGLMIRQIDGAGAWTVLVWRSLAMLPVLLAFIAWRSGGKPLAAIRKSGLAGMLGGFGLVVAMAGSILSFQTTTIANAAFLLAAAPFVTAVLGRVILGEIVAPRTWGAIALALVGIFIMVREGLAAGALLGNMAALTAAVGFALFSVALRWRQIEDSLPTVLLGAVFGVVVGAVVAAQLGQPLAISAPDLTWCILMGIGTMSGGMILYTLGSRVVPSAELALLSNTEVLLAPFWVWLVIHETASTGTFVGGAVLMVAILYNALSGARRMALA</sequence>
<dbReference type="Pfam" id="PF00892">
    <property type="entry name" value="EamA"/>
    <property type="match status" value="1"/>
</dbReference>
<feature type="transmembrane region" description="Helical" evidence="1">
    <location>
        <begin position="238"/>
        <end position="257"/>
    </location>
</feature>
<feature type="transmembrane region" description="Helical" evidence="1">
    <location>
        <begin position="7"/>
        <end position="24"/>
    </location>
</feature>
<gene>
    <name evidence="3" type="ORF">SAMN06265173_103228</name>
</gene>
<keyword evidence="1" id="KW-1133">Transmembrane helix</keyword>
<dbReference type="Proteomes" id="UP000316030">
    <property type="component" value="Unassembled WGS sequence"/>
</dbReference>
<evidence type="ECO:0000313" key="3">
    <source>
        <dbReference type="EMBL" id="SMO48888.1"/>
    </source>
</evidence>
<dbReference type="AlphaFoldDB" id="A0A521BP04"/>
<dbReference type="PANTHER" id="PTHR22911">
    <property type="entry name" value="ACYL-MALONYL CONDENSING ENZYME-RELATED"/>
    <property type="match status" value="1"/>
</dbReference>
<evidence type="ECO:0000256" key="1">
    <source>
        <dbReference type="SAM" id="Phobius"/>
    </source>
</evidence>
<feature type="transmembrane region" description="Helical" evidence="1">
    <location>
        <begin position="36"/>
        <end position="56"/>
    </location>
</feature>
<name>A0A521BP04_9RHOB</name>
<feature type="transmembrane region" description="Helical" evidence="1">
    <location>
        <begin position="93"/>
        <end position="115"/>
    </location>
</feature>
<feature type="transmembrane region" description="Helical" evidence="1">
    <location>
        <begin position="68"/>
        <end position="87"/>
    </location>
</feature>